<evidence type="ECO:0000256" key="1">
    <source>
        <dbReference type="SAM" id="Phobius"/>
    </source>
</evidence>
<keyword evidence="1" id="KW-1133">Transmembrane helix</keyword>
<evidence type="ECO:0000313" key="3">
    <source>
        <dbReference type="EMBL" id="KAE9965263.1"/>
    </source>
</evidence>
<gene>
    <name evidence="3" type="ORF">BLS_007750</name>
</gene>
<dbReference type="Proteomes" id="UP000433883">
    <property type="component" value="Unassembled WGS sequence"/>
</dbReference>
<dbReference type="AlphaFoldDB" id="A0A8H3U8U9"/>
<proteinExistence type="predicted"/>
<dbReference type="EMBL" id="WNWQ01000624">
    <property type="protein sequence ID" value="KAE9965263.1"/>
    <property type="molecule type" value="Genomic_DNA"/>
</dbReference>
<feature type="transmembrane region" description="Helical" evidence="1">
    <location>
        <begin position="6"/>
        <end position="26"/>
    </location>
</feature>
<name>A0A8H3U8U9_VENIN</name>
<accession>A0A8H3U8U9</accession>
<keyword evidence="1" id="KW-0812">Transmembrane</keyword>
<dbReference type="Pfam" id="PF05529">
    <property type="entry name" value="Bap31"/>
    <property type="match status" value="1"/>
</dbReference>
<reference evidence="3 4" key="1">
    <citation type="submission" date="2019-11" db="EMBL/GenBank/DDBJ databases">
        <title>Venturia inaequalis Genome Resource.</title>
        <authorList>
            <person name="Lichtner F.J."/>
        </authorList>
    </citation>
    <scope>NUCLEOTIDE SEQUENCE [LARGE SCALE GENOMIC DNA]</scope>
    <source>
        <strain evidence="3">Bline_iso_100314</strain>
    </source>
</reference>
<keyword evidence="1" id="KW-0472">Membrane</keyword>
<protein>
    <recommendedName>
        <fullName evidence="2">BAP29/BAP31 transmembrane domain-containing protein</fullName>
    </recommendedName>
</protein>
<organism evidence="3 4">
    <name type="scientific">Venturia inaequalis</name>
    <name type="common">Apple scab fungus</name>
    <dbReference type="NCBI Taxonomy" id="5025"/>
    <lineage>
        <taxon>Eukaryota</taxon>
        <taxon>Fungi</taxon>
        <taxon>Dikarya</taxon>
        <taxon>Ascomycota</taxon>
        <taxon>Pezizomycotina</taxon>
        <taxon>Dothideomycetes</taxon>
        <taxon>Pleosporomycetidae</taxon>
        <taxon>Venturiales</taxon>
        <taxon>Venturiaceae</taxon>
        <taxon>Venturia</taxon>
    </lineage>
</organism>
<feature type="transmembrane region" description="Helical" evidence="1">
    <location>
        <begin position="47"/>
        <end position="68"/>
    </location>
</feature>
<evidence type="ECO:0000259" key="2">
    <source>
        <dbReference type="Pfam" id="PF05529"/>
    </source>
</evidence>
<dbReference type="InterPro" id="IPR040463">
    <property type="entry name" value="BAP29/BAP31_N"/>
</dbReference>
<sequence>MNFLNVLAYIFLILELTYLSILILACKIPYFRDTKRSLAKSITASRLATWVRLITTLVMIVLAIHFSISLWTVASLTPFERDVSGKKYDAQRAKKFLEERNMYLSGFVLVLHVVIRTASFERVVVEEPEEQDGGVLAEPEQQEGVEIAQVPMPLPDICVRRIARKHGINEPLKIATDHL</sequence>
<evidence type="ECO:0000313" key="4">
    <source>
        <dbReference type="Proteomes" id="UP000433883"/>
    </source>
</evidence>
<comment type="caution">
    <text evidence="3">The sequence shown here is derived from an EMBL/GenBank/DDBJ whole genome shotgun (WGS) entry which is preliminary data.</text>
</comment>
<feature type="domain" description="BAP29/BAP31 transmembrane" evidence="2">
    <location>
        <begin position="7"/>
        <end position="118"/>
    </location>
</feature>